<dbReference type="Proteomes" id="UP001367676">
    <property type="component" value="Unassembled WGS sequence"/>
</dbReference>
<gene>
    <name evidence="1" type="ORF">V9T40_003435</name>
</gene>
<sequence length="115" mass="12786">MQLSRDGSETPHLMPLTQSSVLPVLSQASGWIPQRLIHSTGIVNCTLNSAIFSLYPPFSHSESRPIVAALTYIKKKGQRPKKDRHTHNKLKAHDIVSLQLEKMTALIAACKPDYV</sequence>
<accession>A0AAN9TV22</accession>
<proteinExistence type="predicted"/>
<dbReference type="AlphaFoldDB" id="A0AAN9TV22"/>
<reference evidence="1 2" key="1">
    <citation type="submission" date="2024-03" db="EMBL/GenBank/DDBJ databases">
        <title>Adaptation during the transition from Ophiocordyceps entomopathogen to insect associate is accompanied by gene loss and intensified selection.</title>
        <authorList>
            <person name="Ward C.M."/>
            <person name="Onetto C.A."/>
            <person name="Borneman A.R."/>
        </authorList>
    </citation>
    <scope>NUCLEOTIDE SEQUENCE [LARGE SCALE GENOMIC DNA]</scope>
    <source>
        <strain evidence="1">AWRI1</strain>
        <tissue evidence="1">Single Adult Female</tissue>
    </source>
</reference>
<comment type="caution">
    <text evidence="1">The sequence shown here is derived from an EMBL/GenBank/DDBJ whole genome shotgun (WGS) entry which is preliminary data.</text>
</comment>
<evidence type="ECO:0000313" key="2">
    <source>
        <dbReference type="Proteomes" id="UP001367676"/>
    </source>
</evidence>
<keyword evidence="2" id="KW-1185">Reference proteome</keyword>
<name>A0AAN9TV22_9HEMI</name>
<organism evidence="1 2">
    <name type="scientific">Parthenolecanium corni</name>
    <dbReference type="NCBI Taxonomy" id="536013"/>
    <lineage>
        <taxon>Eukaryota</taxon>
        <taxon>Metazoa</taxon>
        <taxon>Ecdysozoa</taxon>
        <taxon>Arthropoda</taxon>
        <taxon>Hexapoda</taxon>
        <taxon>Insecta</taxon>
        <taxon>Pterygota</taxon>
        <taxon>Neoptera</taxon>
        <taxon>Paraneoptera</taxon>
        <taxon>Hemiptera</taxon>
        <taxon>Sternorrhyncha</taxon>
        <taxon>Coccoidea</taxon>
        <taxon>Coccidae</taxon>
        <taxon>Parthenolecanium</taxon>
    </lineage>
</organism>
<protein>
    <submittedName>
        <fullName evidence="1">Uncharacterized protein</fullName>
    </submittedName>
</protein>
<dbReference type="EMBL" id="JBBCAQ010000006">
    <property type="protein sequence ID" value="KAK7603436.1"/>
    <property type="molecule type" value="Genomic_DNA"/>
</dbReference>
<evidence type="ECO:0000313" key="1">
    <source>
        <dbReference type="EMBL" id="KAK7603436.1"/>
    </source>
</evidence>